<dbReference type="STRING" id="54398.Ga0074115_13137"/>
<accession>A0A0T5Z9Y0</accession>
<dbReference type="InterPro" id="IPR034804">
    <property type="entry name" value="SQR/QFR_C/D"/>
</dbReference>
<evidence type="ECO:0000256" key="3">
    <source>
        <dbReference type="SAM" id="Phobius"/>
    </source>
</evidence>
<comment type="caution">
    <text evidence="5">The sequence shown here is derived from an EMBL/GenBank/DDBJ whole genome shotgun (WGS) entry which is preliminary data.</text>
</comment>
<dbReference type="OrthoDB" id="9789209at2"/>
<keyword evidence="1 3" id="KW-0812">Transmembrane</keyword>
<keyword evidence="3" id="KW-0472">Membrane</keyword>
<proteinExistence type="predicted"/>
<feature type="transmembrane region" description="Helical" evidence="3">
    <location>
        <begin position="58"/>
        <end position="80"/>
    </location>
</feature>
<dbReference type="EMBL" id="LDXT01000066">
    <property type="protein sequence ID" value="KRT56088.1"/>
    <property type="molecule type" value="Genomic_DNA"/>
</dbReference>
<dbReference type="Proteomes" id="UP000051634">
    <property type="component" value="Unassembled WGS sequence"/>
</dbReference>
<keyword evidence="2 3" id="KW-1133">Transmembrane helix</keyword>
<feature type="transmembrane region" description="Helical" evidence="3">
    <location>
        <begin position="101"/>
        <end position="120"/>
    </location>
</feature>
<feature type="transmembrane region" description="Helical" evidence="3">
    <location>
        <begin position="147"/>
        <end position="174"/>
    </location>
</feature>
<dbReference type="Gene3D" id="1.20.1300.10">
    <property type="entry name" value="Fumarate reductase/succinate dehydrogenase, transmembrane subunit"/>
    <property type="match status" value="1"/>
</dbReference>
<dbReference type="SUPFAM" id="SSF81343">
    <property type="entry name" value="Fumarate reductase respiratory complex transmembrane subunits"/>
    <property type="match status" value="1"/>
</dbReference>
<name>A0A0T5Z9Y0_9GAMM</name>
<evidence type="ECO:0000256" key="1">
    <source>
        <dbReference type="ARBA" id="ARBA00022692"/>
    </source>
</evidence>
<feature type="transmembrane region" description="Helical" evidence="3">
    <location>
        <begin position="12"/>
        <end position="33"/>
    </location>
</feature>
<evidence type="ECO:0000313" key="4">
    <source>
        <dbReference type="EMBL" id="KRT56088.1"/>
    </source>
</evidence>
<keyword evidence="7" id="KW-1185">Reference proteome</keyword>
<protein>
    <submittedName>
        <fullName evidence="5">Succinate dehydrogenase subunit C</fullName>
    </submittedName>
</protein>
<sequence length="215" mass="24475">MSYSINNRHFLLRRLHSLFGVAPLGFFLMFHLWENSQSRFGAEHYNEKVVGFLQGMNYLPFIEIGLITLPLLFHSLYGLLITSEMRPQPQRYPLLHNRLYLLQRISGIGILLFLLLHLGGTRFQTLVNPSLSADLFGHLQALLLQPWILWLYIIGLLLSVFHLANGLWGFCITWGITTSPVAQRRAFILFMGVGLLLAAIGLHGIWGFIHPAVSL</sequence>
<evidence type="ECO:0000313" key="6">
    <source>
        <dbReference type="Proteomes" id="UP000051276"/>
    </source>
</evidence>
<feature type="transmembrane region" description="Helical" evidence="3">
    <location>
        <begin position="186"/>
        <end position="209"/>
    </location>
</feature>
<reference evidence="6 7" key="1">
    <citation type="submission" date="2015-11" db="EMBL/GenBank/DDBJ databases">
        <title>The genome of Candidatus Endoriftia persephone in Ridgeia piscesae and population structure of the North Eastern Pacific vestimentiferan symbionts.</title>
        <authorList>
            <person name="Perez M."/>
            <person name="Juniper K.S."/>
        </authorList>
    </citation>
    <scope>NUCLEOTIDE SEQUENCE [LARGE SCALE GENOMIC DNA]</scope>
    <source>
        <strain evidence="5">Ind10</strain>
        <strain evidence="4">Ind11</strain>
    </source>
</reference>
<evidence type="ECO:0000313" key="7">
    <source>
        <dbReference type="Proteomes" id="UP000051634"/>
    </source>
</evidence>
<evidence type="ECO:0000313" key="5">
    <source>
        <dbReference type="EMBL" id="KRT59661.1"/>
    </source>
</evidence>
<dbReference type="RefSeq" id="WP_057956394.1">
    <property type="nucleotide sequence ID" value="NZ_KQ556926.1"/>
</dbReference>
<organism evidence="5 6">
    <name type="scientific">endosymbiont of Ridgeia piscesae</name>
    <dbReference type="NCBI Taxonomy" id="54398"/>
    <lineage>
        <taxon>Bacteria</taxon>
        <taxon>Pseudomonadati</taxon>
        <taxon>Pseudomonadota</taxon>
        <taxon>Gammaproteobacteria</taxon>
        <taxon>sulfur-oxidizing symbionts</taxon>
    </lineage>
</organism>
<gene>
    <name evidence="4" type="ORF">Ga0074115_13137</name>
    <name evidence="5" type="ORF">Ga0076813_15894</name>
</gene>
<evidence type="ECO:0000256" key="2">
    <source>
        <dbReference type="ARBA" id="ARBA00022989"/>
    </source>
</evidence>
<dbReference type="AlphaFoldDB" id="A0A0T5Z9Y0"/>
<dbReference type="EMBL" id="LMXI01000105">
    <property type="protein sequence ID" value="KRT59661.1"/>
    <property type="molecule type" value="Genomic_DNA"/>
</dbReference>
<dbReference type="GO" id="GO:0016020">
    <property type="term" value="C:membrane"/>
    <property type="evidence" value="ECO:0007669"/>
    <property type="project" value="InterPro"/>
</dbReference>
<dbReference type="Proteomes" id="UP000051276">
    <property type="component" value="Unassembled WGS sequence"/>
</dbReference>